<name>A0A4Y8MIP0_9BURK</name>
<comment type="caution">
    <text evidence="1">The sequence shown here is derived from an EMBL/GenBank/DDBJ whole genome shotgun (WGS) entry which is preliminary data.</text>
</comment>
<proteinExistence type="predicted"/>
<dbReference type="Proteomes" id="UP000297385">
    <property type="component" value="Unassembled WGS sequence"/>
</dbReference>
<gene>
    <name evidence="1" type="ORF">E2553_38320</name>
</gene>
<dbReference type="EMBL" id="SNVI01000005">
    <property type="protein sequence ID" value="TFE37350.1"/>
    <property type="molecule type" value="Genomic_DNA"/>
</dbReference>
<organism evidence="1 2">
    <name type="scientific">Paraburkholderia dipogonis</name>
    <dbReference type="NCBI Taxonomy" id="1211383"/>
    <lineage>
        <taxon>Bacteria</taxon>
        <taxon>Pseudomonadati</taxon>
        <taxon>Pseudomonadota</taxon>
        <taxon>Betaproteobacteria</taxon>
        <taxon>Burkholderiales</taxon>
        <taxon>Burkholderiaceae</taxon>
        <taxon>Paraburkholderia</taxon>
    </lineage>
</organism>
<reference evidence="1 2" key="1">
    <citation type="submission" date="2019-03" db="EMBL/GenBank/DDBJ databases">
        <title>Complete Genome Sequence of Paraburkholderia dipogonis ICMP 19430T, a Nitrogen-fixing Symbiont of the South African Invasive Legume Dipogon lignosus in New Zealand.</title>
        <authorList>
            <person name="De Meyer S.E."/>
        </authorList>
    </citation>
    <scope>NUCLEOTIDE SEQUENCE [LARGE SCALE GENOMIC DNA]</scope>
    <source>
        <strain evidence="1 2">ICMP 19430</strain>
    </source>
</reference>
<protein>
    <submittedName>
        <fullName evidence="1">Uncharacterized protein</fullName>
    </submittedName>
</protein>
<evidence type="ECO:0000313" key="1">
    <source>
        <dbReference type="EMBL" id="TFE37350.1"/>
    </source>
</evidence>
<evidence type="ECO:0000313" key="2">
    <source>
        <dbReference type="Proteomes" id="UP000297385"/>
    </source>
</evidence>
<sequence length="263" mass="30334">MRDEHIVVDMRPASNSGGHLWSFFVVIVDAATRISLQRRRRGCRAPPRTHVCTRIPASCVNFFLPPSGKSLMGFPNRQSEIFLSANRRPISFAALVRQHPRDICDVQHMYDTYGPRQDVVTASVGYVADHNRPVHEVLFAKRRSLEDEYEAGFVGMTVDQVELAALQTVQARLHYDLPRALTEERRQFLASLVRLEPDWSLMPYDHLRDLPPIRWKIENLVKLRTRDAPRPALLIRARSWRKASWRSMTDCLAGVLQTDNRQL</sequence>
<dbReference type="AlphaFoldDB" id="A0A4Y8MIP0"/>
<accession>A0A4Y8MIP0</accession>